<keyword evidence="2" id="KW-1185">Reference proteome</keyword>
<dbReference type="AlphaFoldDB" id="A0AA88DPP9"/>
<organism evidence="1 2">
    <name type="scientific">Ficus carica</name>
    <name type="common">Common fig</name>
    <dbReference type="NCBI Taxonomy" id="3494"/>
    <lineage>
        <taxon>Eukaryota</taxon>
        <taxon>Viridiplantae</taxon>
        <taxon>Streptophyta</taxon>
        <taxon>Embryophyta</taxon>
        <taxon>Tracheophyta</taxon>
        <taxon>Spermatophyta</taxon>
        <taxon>Magnoliopsida</taxon>
        <taxon>eudicotyledons</taxon>
        <taxon>Gunneridae</taxon>
        <taxon>Pentapetalae</taxon>
        <taxon>rosids</taxon>
        <taxon>fabids</taxon>
        <taxon>Rosales</taxon>
        <taxon>Moraceae</taxon>
        <taxon>Ficeae</taxon>
        <taxon>Ficus</taxon>
    </lineage>
</organism>
<comment type="caution">
    <text evidence="1">The sequence shown here is derived from an EMBL/GenBank/DDBJ whole genome shotgun (WGS) entry which is preliminary data.</text>
</comment>
<dbReference type="PANTHER" id="PTHR48449:SF1">
    <property type="entry name" value="DUF1985 DOMAIN-CONTAINING PROTEIN"/>
    <property type="match status" value="1"/>
</dbReference>
<name>A0AA88DPP9_FICCA</name>
<reference evidence="1" key="1">
    <citation type="submission" date="2023-07" db="EMBL/GenBank/DDBJ databases">
        <title>draft genome sequence of fig (Ficus carica).</title>
        <authorList>
            <person name="Takahashi T."/>
            <person name="Nishimura K."/>
        </authorList>
    </citation>
    <scope>NUCLEOTIDE SEQUENCE</scope>
</reference>
<gene>
    <name evidence="1" type="ORF">TIFTF001_028409</name>
</gene>
<sequence>MRLTDHSEMDDALWFEVGKDLDRFSINEFCLITGMKCVGSTHLALAVINPINEKIFFDIASVSREHLELLLSNVKFDNDNDAVI</sequence>
<evidence type="ECO:0000313" key="2">
    <source>
        <dbReference type="Proteomes" id="UP001187192"/>
    </source>
</evidence>
<evidence type="ECO:0000313" key="1">
    <source>
        <dbReference type="EMBL" id="GMN59297.1"/>
    </source>
</evidence>
<dbReference type="Proteomes" id="UP001187192">
    <property type="component" value="Unassembled WGS sequence"/>
</dbReference>
<proteinExistence type="predicted"/>
<protein>
    <submittedName>
        <fullName evidence="1">Uncharacterized protein</fullName>
    </submittedName>
</protein>
<dbReference type="PANTHER" id="PTHR48449">
    <property type="entry name" value="DUF1985 DOMAIN-CONTAINING PROTEIN"/>
    <property type="match status" value="1"/>
</dbReference>
<dbReference type="EMBL" id="BTGU01000086">
    <property type="protein sequence ID" value="GMN59297.1"/>
    <property type="molecule type" value="Genomic_DNA"/>
</dbReference>
<accession>A0AA88DPP9</accession>